<sequence length="675" mass="79005">MGTSAQSHMNSTSFFKTFRSQFRPIEIKGEKIDGQVYVCDANQEMIIEYPNRILDQESDELWHQSQSMIQHIQAPYIINYYGSAERQSQEMCSSYSTIFSYYEYIPHNLQKEINERKDNREQFAEKEIWYLLWSLSQALYELKQKGYNHKDLRPVTVALKRNGMVKLCPIGVLQDQKNSVARFVVENQQTYIPTTLKKQLINQSQPQINWNKIDSFALGHIILDLMILDVPVLVDNQQISQLQMLCYNRFSQQLIRIMEHLMLETDNQLLVEDVYYLLKPYSERINNLQDFQINFEDVKQLAIPLNSMSKLRLKSIIETSYKQSEILYESQQVDNTQYQQQLKVNIQQQLIIEEQKQQLLLQQQKYQQQLQIQQQTSNQQQYTNTVLQQQIQQQLQQPNINQQAVLIQQPTITQQIIPQPPPIQQQQVITQQQPPNIIQQQQPSPQQHVVIPRPPQTQQQLIQSPDLRKSVSPQPQKIVNQQPQLLQRLLMQSQQIPQPPQVIPPKQQQPLPIVTPISPVNPIKIPQQYYQPQIPPPQPPPVAQPIQNVYVPPQPPNILQQQPIQRPVVQQNAPIQLPVIYLNRPPPTNNYNQSPPGQKIPVQLVQTVAPMNDQFDREITVLEYQPQRNQPLRASNQVPQTQQKYSSPQTRQSNNFDRIRNVIQDSDELLQQQHK</sequence>
<dbReference type="GO" id="GO:0004674">
    <property type="term" value="F:protein serine/threonine kinase activity"/>
    <property type="evidence" value="ECO:0000318"/>
    <property type="project" value="GO_Central"/>
</dbReference>
<gene>
    <name evidence="3" type="ORF">GSPATT00026100001</name>
</gene>
<feature type="compositionally biased region" description="Polar residues" evidence="1">
    <location>
        <begin position="626"/>
        <end position="656"/>
    </location>
</feature>
<dbReference type="InParanoid" id="A0EEN7"/>
<evidence type="ECO:0000313" key="4">
    <source>
        <dbReference type="Proteomes" id="UP000000600"/>
    </source>
</evidence>
<evidence type="ECO:0000256" key="1">
    <source>
        <dbReference type="SAM" id="MobiDB-lite"/>
    </source>
</evidence>
<keyword evidence="4" id="KW-1185">Reference proteome</keyword>
<organism evidence="3 4">
    <name type="scientific">Paramecium tetraurelia</name>
    <dbReference type="NCBI Taxonomy" id="5888"/>
    <lineage>
        <taxon>Eukaryota</taxon>
        <taxon>Sar</taxon>
        <taxon>Alveolata</taxon>
        <taxon>Ciliophora</taxon>
        <taxon>Intramacronucleata</taxon>
        <taxon>Oligohymenophorea</taxon>
        <taxon>Peniculida</taxon>
        <taxon>Parameciidae</taxon>
        <taxon>Paramecium</taxon>
    </lineage>
</organism>
<dbReference type="AlphaFoldDB" id="A0EEN7"/>
<dbReference type="PROSITE" id="PS50011">
    <property type="entry name" value="PROTEIN_KINASE_DOM"/>
    <property type="match status" value="1"/>
</dbReference>
<dbReference type="RefSeq" id="XP_001461151.1">
    <property type="nucleotide sequence ID" value="XM_001461114.1"/>
</dbReference>
<feature type="region of interest" description="Disordered" evidence="1">
    <location>
        <begin position="626"/>
        <end position="657"/>
    </location>
</feature>
<feature type="compositionally biased region" description="Low complexity" evidence="1">
    <location>
        <begin position="438"/>
        <end position="451"/>
    </location>
</feature>
<evidence type="ECO:0000259" key="2">
    <source>
        <dbReference type="PROSITE" id="PS50011"/>
    </source>
</evidence>
<name>A0EEN7_PARTE</name>
<dbReference type="GO" id="GO:0005634">
    <property type="term" value="C:nucleus"/>
    <property type="evidence" value="ECO:0000318"/>
    <property type="project" value="GO_Central"/>
</dbReference>
<dbReference type="SUPFAM" id="SSF56112">
    <property type="entry name" value="Protein kinase-like (PK-like)"/>
    <property type="match status" value="1"/>
</dbReference>
<dbReference type="OrthoDB" id="310653at2759"/>
<dbReference type="KEGG" id="ptm:GSPATT00026100001"/>
<dbReference type="InterPro" id="IPR000719">
    <property type="entry name" value="Prot_kinase_dom"/>
</dbReference>
<dbReference type="OMA" id="YSERINN"/>
<dbReference type="GO" id="GO:0005524">
    <property type="term" value="F:ATP binding"/>
    <property type="evidence" value="ECO:0007669"/>
    <property type="project" value="InterPro"/>
</dbReference>
<proteinExistence type="predicted"/>
<feature type="region of interest" description="Disordered" evidence="1">
    <location>
        <begin position="438"/>
        <end position="474"/>
    </location>
</feature>
<dbReference type="InterPro" id="IPR011009">
    <property type="entry name" value="Kinase-like_dom_sf"/>
</dbReference>
<dbReference type="Proteomes" id="UP000000600">
    <property type="component" value="Unassembled WGS sequence"/>
</dbReference>
<dbReference type="Gene3D" id="1.10.510.10">
    <property type="entry name" value="Transferase(Phosphotransferase) domain 1"/>
    <property type="match status" value="1"/>
</dbReference>
<reference evidence="3 4" key="1">
    <citation type="journal article" date="2006" name="Nature">
        <title>Global trends of whole-genome duplications revealed by the ciliate Paramecium tetraurelia.</title>
        <authorList>
            <consortium name="Genoscope"/>
            <person name="Aury J.-M."/>
            <person name="Jaillon O."/>
            <person name="Duret L."/>
            <person name="Noel B."/>
            <person name="Jubin C."/>
            <person name="Porcel B.M."/>
            <person name="Segurens B."/>
            <person name="Daubin V."/>
            <person name="Anthouard V."/>
            <person name="Aiach N."/>
            <person name="Arnaiz O."/>
            <person name="Billaut A."/>
            <person name="Beisson J."/>
            <person name="Blanc I."/>
            <person name="Bouhouche K."/>
            <person name="Camara F."/>
            <person name="Duharcourt S."/>
            <person name="Guigo R."/>
            <person name="Gogendeau D."/>
            <person name="Katinka M."/>
            <person name="Keller A.-M."/>
            <person name="Kissmehl R."/>
            <person name="Klotz C."/>
            <person name="Koll F."/>
            <person name="Le Moue A."/>
            <person name="Lepere C."/>
            <person name="Malinsky S."/>
            <person name="Nowacki M."/>
            <person name="Nowak J.K."/>
            <person name="Plattner H."/>
            <person name="Poulain J."/>
            <person name="Ruiz F."/>
            <person name="Serrano V."/>
            <person name="Zagulski M."/>
            <person name="Dessen P."/>
            <person name="Betermier M."/>
            <person name="Weissenbach J."/>
            <person name="Scarpelli C."/>
            <person name="Schachter V."/>
            <person name="Sperling L."/>
            <person name="Meyer E."/>
            <person name="Cohen J."/>
            <person name="Wincker P."/>
        </authorList>
    </citation>
    <scope>NUCLEOTIDE SEQUENCE [LARGE SCALE GENOMIC DNA]</scope>
    <source>
        <strain evidence="3 4">Stock d4-2</strain>
    </source>
</reference>
<dbReference type="STRING" id="5888.A0EEN7"/>
<accession>A0EEN7</accession>
<feature type="domain" description="Protein kinase" evidence="2">
    <location>
        <begin position="22"/>
        <end position="282"/>
    </location>
</feature>
<evidence type="ECO:0000313" key="3">
    <source>
        <dbReference type="EMBL" id="CAK93778.1"/>
    </source>
</evidence>
<dbReference type="Gene3D" id="3.30.200.20">
    <property type="entry name" value="Phosphorylase Kinase, domain 1"/>
    <property type="match status" value="1"/>
</dbReference>
<dbReference type="Pfam" id="PF00069">
    <property type="entry name" value="Pkinase"/>
    <property type="match status" value="1"/>
</dbReference>
<dbReference type="GeneID" id="5046938"/>
<dbReference type="HOGENOM" id="CLU_407409_0_0_1"/>
<dbReference type="EMBL" id="CT868674">
    <property type="protein sequence ID" value="CAK93778.1"/>
    <property type="molecule type" value="Genomic_DNA"/>
</dbReference>
<protein>
    <recommendedName>
        <fullName evidence="2">Protein kinase domain-containing protein</fullName>
    </recommendedName>
</protein>